<comment type="caution">
    <text evidence="1">The sequence shown here is derived from an EMBL/GenBank/DDBJ whole genome shotgun (WGS) entry which is preliminary data.</text>
</comment>
<reference evidence="2 4" key="2">
    <citation type="submission" date="2016-11" db="EMBL/GenBank/DDBJ databases">
        <title>Whole genomes of Flavobacteriaceae.</title>
        <authorList>
            <person name="Stine C."/>
            <person name="Li C."/>
            <person name="Tadesse D."/>
        </authorList>
    </citation>
    <scope>NUCLEOTIDE SEQUENCE [LARGE SCALE GENOMIC DNA]</scope>
    <source>
        <strain evidence="2 4">ATCC 51468</strain>
    </source>
</reference>
<dbReference type="NCBIfam" id="TIGR04498">
    <property type="entry name" value="AbiV_defense"/>
    <property type="match status" value="1"/>
</dbReference>
<keyword evidence="4" id="KW-1185">Reference proteome</keyword>
<proteinExistence type="predicted"/>
<organism evidence="1 3">
    <name type="scientific">Flavobacterium hibernum</name>
    <dbReference type="NCBI Taxonomy" id="37752"/>
    <lineage>
        <taxon>Bacteria</taxon>
        <taxon>Pseudomonadati</taxon>
        <taxon>Bacteroidota</taxon>
        <taxon>Flavobacteriia</taxon>
        <taxon>Flavobacteriales</taxon>
        <taxon>Flavobacteriaceae</taxon>
        <taxon>Flavobacterium</taxon>
    </lineage>
</organism>
<dbReference type="InterPro" id="IPR030987">
    <property type="entry name" value="AbiV"/>
</dbReference>
<evidence type="ECO:0000313" key="1">
    <source>
        <dbReference type="EMBL" id="KIO54289.1"/>
    </source>
</evidence>
<evidence type="ECO:0000313" key="4">
    <source>
        <dbReference type="Proteomes" id="UP000198302"/>
    </source>
</evidence>
<gene>
    <name evidence="2" type="ORF">B0A73_10805</name>
    <name evidence="1" type="ORF">IW18_02205</name>
</gene>
<dbReference type="EMBL" id="JPRK01000003">
    <property type="protein sequence ID" value="KIO54289.1"/>
    <property type="molecule type" value="Genomic_DNA"/>
</dbReference>
<protein>
    <recommendedName>
        <fullName evidence="5">AbiV family abortive infection protein</fullName>
    </recommendedName>
</protein>
<name>A0A0D0EFL0_9FLAO</name>
<dbReference type="EMBL" id="MUGX01000011">
    <property type="protein sequence ID" value="OXA88246.1"/>
    <property type="molecule type" value="Genomic_DNA"/>
</dbReference>
<dbReference type="Proteomes" id="UP000198302">
    <property type="component" value="Unassembled WGS sequence"/>
</dbReference>
<evidence type="ECO:0008006" key="5">
    <source>
        <dbReference type="Google" id="ProtNLM"/>
    </source>
</evidence>
<evidence type="ECO:0000313" key="3">
    <source>
        <dbReference type="Proteomes" id="UP000032061"/>
    </source>
</evidence>
<dbReference type="OrthoDB" id="1341793at2"/>
<sequence length="207" mass="24356">MKVNKNKYFDAIEKALDNAKELIEEAEILVKYNRNARAYTLFQFSIEEVGKAFLVFQFVLNGNIEDVEETKKFFKDFTSHTVKTKTSEGIDFMFALAIEKSSYSKKLIEEFIFERVDVTVSNNYKNYSLYASFKDEEFYKPSEIITKNMLDKISQNAKFRLQVGSSFIKLGVKNYDVLFETRNNFDERELSEETKKKIEELLNSKFD</sequence>
<dbReference type="Proteomes" id="UP000032061">
    <property type="component" value="Unassembled WGS sequence"/>
</dbReference>
<dbReference type="AlphaFoldDB" id="A0A0D0EFL0"/>
<reference evidence="1 3" key="1">
    <citation type="submission" date="2015-01" db="EMBL/GenBank/DDBJ databases">
        <title>Genome of Flavobacterium hibernum DSM 12611.</title>
        <authorList>
            <person name="Stropko S.J."/>
            <person name="Pipes S.E."/>
            <person name="Newman J.D."/>
        </authorList>
    </citation>
    <scope>NUCLEOTIDE SEQUENCE [LARGE SCALE GENOMIC DNA]</scope>
    <source>
        <strain evidence="1 3">DSM 12611</strain>
    </source>
</reference>
<accession>A0A0D0EFL0</accession>
<dbReference type="Pfam" id="PF18728">
    <property type="entry name" value="HEPN_AbiV"/>
    <property type="match status" value="1"/>
</dbReference>
<evidence type="ECO:0000313" key="2">
    <source>
        <dbReference type="EMBL" id="OXA88246.1"/>
    </source>
</evidence>
<dbReference type="RefSeq" id="WP_041515959.1">
    <property type="nucleotide sequence ID" value="NZ_JPRK01000003.1"/>
</dbReference>